<dbReference type="SMART" id="SM00801">
    <property type="entry name" value="dDENN"/>
    <property type="match status" value="1"/>
</dbReference>
<feature type="domain" description="dDENN" evidence="1">
    <location>
        <begin position="35"/>
        <end position="105"/>
    </location>
</feature>
<organism evidence="2">
    <name type="scientific">Emiliania huxleyi</name>
    <name type="common">Coccolithophore</name>
    <name type="synonym">Pontosphaera huxleyi</name>
    <dbReference type="NCBI Taxonomy" id="2903"/>
    <lineage>
        <taxon>Eukaryota</taxon>
        <taxon>Haptista</taxon>
        <taxon>Haptophyta</taxon>
        <taxon>Prymnesiophyceae</taxon>
        <taxon>Isochrysidales</taxon>
        <taxon>Noelaerhabdaceae</taxon>
        <taxon>Emiliania</taxon>
    </lineage>
</organism>
<evidence type="ECO:0000259" key="1">
    <source>
        <dbReference type="SMART" id="SM00801"/>
    </source>
</evidence>
<proteinExistence type="predicted"/>
<protein>
    <recommendedName>
        <fullName evidence="1">dDENN domain-containing protein</fullName>
    </recommendedName>
</protein>
<dbReference type="EMBL" id="HBIR01042047">
    <property type="protein sequence ID" value="CAE0574937.1"/>
    <property type="molecule type" value="Transcribed_RNA"/>
</dbReference>
<name>A0A7S3WS00_EMIHU</name>
<dbReference type="AlphaFoldDB" id="A0A7S3WS00"/>
<accession>A0A7S3WS00</accession>
<dbReference type="InterPro" id="IPR005112">
    <property type="entry name" value="dDENN_dom"/>
</dbReference>
<gene>
    <name evidence="2" type="ORF">EHUX00137_LOCUS32810</name>
</gene>
<reference evidence="2" key="1">
    <citation type="submission" date="2021-01" db="EMBL/GenBank/DDBJ databases">
        <authorList>
            <person name="Corre E."/>
            <person name="Pelletier E."/>
            <person name="Niang G."/>
            <person name="Scheremetjew M."/>
            <person name="Finn R."/>
            <person name="Kale V."/>
            <person name="Holt S."/>
            <person name="Cochrane G."/>
            <person name="Meng A."/>
            <person name="Brown T."/>
            <person name="Cohen L."/>
        </authorList>
    </citation>
    <scope>NUCLEOTIDE SEQUENCE</scope>
    <source>
        <strain evidence="2">379</strain>
    </source>
</reference>
<evidence type="ECO:0000313" key="2">
    <source>
        <dbReference type="EMBL" id="CAE0574937.1"/>
    </source>
</evidence>
<sequence length="197" mass="21688">MATAFSMAPPPDMALETPAGSLAEMSEAEVAAAVSRIKAGFLRFFVSMMVRYQELLIVPSSTIKQPAAVDFFDERRWIARFGSESREWLEMFCRSQTFTQWLEARLAPSAEPELEIVFFNEQIDAKIMRSTKGRLLAKHTTPLLSTGVMPSGGYGGSLVPPQVCALLTMLTAHTATAIAHIDAASCRRRCEPSTTPR</sequence>